<dbReference type="InterPro" id="IPR017452">
    <property type="entry name" value="GPCR_Rhodpsn_7TM"/>
</dbReference>
<dbReference type="AlphaFoldDB" id="A0A9Q0YGH2"/>
<dbReference type="SUPFAM" id="SSF81321">
    <property type="entry name" value="Family A G protein-coupled receptor-like"/>
    <property type="match status" value="1"/>
</dbReference>
<evidence type="ECO:0000256" key="1">
    <source>
        <dbReference type="ARBA" id="ARBA00004651"/>
    </source>
</evidence>
<accession>A0A9Q0YGH2</accession>
<dbReference type="OrthoDB" id="6117944at2759"/>
<dbReference type="SMART" id="SM01381">
    <property type="entry name" value="7TM_GPCR_Srsx"/>
    <property type="match status" value="1"/>
</dbReference>
<feature type="transmembrane region" description="Helical" evidence="9">
    <location>
        <begin position="267"/>
        <end position="291"/>
    </location>
</feature>
<evidence type="ECO:0000313" key="12">
    <source>
        <dbReference type="Proteomes" id="UP001152320"/>
    </source>
</evidence>
<dbReference type="Gene3D" id="1.20.1070.10">
    <property type="entry name" value="Rhodopsin 7-helix transmembrane proteins"/>
    <property type="match status" value="1"/>
</dbReference>
<dbReference type="GO" id="GO:0004930">
    <property type="term" value="F:G protein-coupled receptor activity"/>
    <property type="evidence" value="ECO:0007669"/>
    <property type="project" value="UniProtKB-KW"/>
</dbReference>
<evidence type="ECO:0000256" key="2">
    <source>
        <dbReference type="ARBA" id="ARBA00022475"/>
    </source>
</evidence>
<dbReference type="Proteomes" id="UP001152320">
    <property type="component" value="Chromosome 21"/>
</dbReference>
<keyword evidence="12" id="KW-1185">Reference proteome</keyword>
<feature type="transmembrane region" description="Helical" evidence="9">
    <location>
        <begin position="195"/>
        <end position="218"/>
    </location>
</feature>
<keyword evidence="6 9" id="KW-0472">Membrane</keyword>
<evidence type="ECO:0000256" key="9">
    <source>
        <dbReference type="SAM" id="Phobius"/>
    </source>
</evidence>
<dbReference type="GO" id="GO:0005886">
    <property type="term" value="C:plasma membrane"/>
    <property type="evidence" value="ECO:0007669"/>
    <property type="project" value="UniProtKB-SubCell"/>
</dbReference>
<name>A0A9Q0YGH2_HOLLE</name>
<protein>
    <submittedName>
        <fullName evidence="11">Melatonin receptor type 1B</fullName>
    </submittedName>
</protein>
<dbReference type="PANTHER" id="PTHR24228">
    <property type="entry name" value="B2 BRADYKININ RECEPTOR/ANGIOTENSIN II RECEPTOR"/>
    <property type="match status" value="1"/>
</dbReference>
<evidence type="ECO:0000256" key="7">
    <source>
        <dbReference type="ARBA" id="ARBA00023170"/>
    </source>
</evidence>
<gene>
    <name evidence="11" type="ORF">HOLleu_39628</name>
</gene>
<dbReference type="CDD" id="cd00637">
    <property type="entry name" value="7tm_classA_rhodopsin-like"/>
    <property type="match status" value="1"/>
</dbReference>
<evidence type="ECO:0000256" key="5">
    <source>
        <dbReference type="ARBA" id="ARBA00023040"/>
    </source>
</evidence>
<evidence type="ECO:0000256" key="4">
    <source>
        <dbReference type="ARBA" id="ARBA00022989"/>
    </source>
</evidence>
<feature type="transmembrane region" description="Helical" evidence="9">
    <location>
        <begin position="297"/>
        <end position="315"/>
    </location>
</feature>
<comment type="caution">
    <text evidence="11">The sequence shown here is derived from an EMBL/GenBank/DDBJ whole genome shotgun (WGS) entry which is preliminary data.</text>
</comment>
<keyword evidence="8" id="KW-0807">Transducer</keyword>
<dbReference type="InterPro" id="IPR000276">
    <property type="entry name" value="GPCR_Rhodpsn"/>
</dbReference>
<keyword evidence="3 9" id="KW-0812">Transmembrane</keyword>
<evidence type="ECO:0000259" key="10">
    <source>
        <dbReference type="PROSITE" id="PS50262"/>
    </source>
</evidence>
<keyword evidence="4 9" id="KW-1133">Transmembrane helix</keyword>
<evidence type="ECO:0000256" key="6">
    <source>
        <dbReference type="ARBA" id="ARBA00023136"/>
    </source>
</evidence>
<keyword evidence="7 11" id="KW-0675">Receptor</keyword>
<feature type="transmembrane region" description="Helical" evidence="9">
    <location>
        <begin position="69"/>
        <end position="93"/>
    </location>
</feature>
<dbReference type="EMBL" id="JAIZAY010000021">
    <property type="protein sequence ID" value="KAJ8022213.1"/>
    <property type="molecule type" value="Genomic_DNA"/>
</dbReference>
<dbReference type="PRINTS" id="PR00237">
    <property type="entry name" value="GPCRRHODOPSN"/>
</dbReference>
<organism evidence="11 12">
    <name type="scientific">Holothuria leucospilota</name>
    <name type="common">Black long sea cucumber</name>
    <name type="synonym">Mertensiothuria leucospilota</name>
    <dbReference type="NCBI Taxonomy" id="206669"/>
    <lineage>
        <taxon>Eukaryota</taxon>
        <taxon>Metazoa</taxon>
        <taxon>Echinodermata</taxon>
        <taxon>Eleutherozoa</taxon>
        <taxon>Echinozoa</taxon>
        <taxon>Holothuroidea</taxon>
        <taxon>Aspidochirotacea</taxon>
        <taxon>Aspidochirotida</taxon>
        <taxon>Holothuriidae</taxon>
        <taxon>Holothuria</taxon>
    </lineage>
</organism>
<dbReference type="PROSITE" id="PS50262">
    <property type="entry name" value="G_PROTEIN_RECEP_F1_2"/>
    <property type="match status" value="1"/>
</dbReference>
<dbReference type="Pfam" id="PF00001">
    <property type="entry name" value="7tm_1"/>
    <property type="match status" value="1"/>
</dbReference>
<evidence type="ECO:0000313" key="11">
    <source>
        <dbReference type="EMBL" id="KAJ8022213.1"/>
    </source>
</evidence>
<evidence type="ECO:0000256" key="3">
    <source>
        <dbReference type="ARBA" id="ARBA00022692"/>
    </source>
</evidence>
<evidence type="ECO:0000256" key="8">
    <source>
        <dbReference type="ARBA" id="ARBA00023224"/>
    </source>
</evidence>
<feature type="domain" description="G-protein coupled receptors family 1 profile" evidence="10">
    <location>
        <begin position="49"/>
        <end position="313"/>
    </location>
</feature>
<feature type="transmembrane region" description="Helical" evidence="9">
    <location>
        <begin position="33"/>
        <end position="57"/>
    </location>
</feature>
<keyword evidence="2" id="KW-1003">Cell membrane</keyword>
<comment type="subcellular location">
    <subcellularLocation>
        <location evidence="1">Cell membrane</location>
        <topology evidence="1">Multi-pass membrane protein</topology>
    </subcellularLocation>
</comment>
<keyword evidence="5" id="KW-0297">G-protein coupled receptor</keyword>
<feature type="transmembrane region" description="Helical" evidence="9">
    <location>
        <begin position="149"/>
        <end position="175"/>
    </location>
</feature>
<reference evidence="11" key="1">
    <citation type="submission" date="2021-10" db="EMBL/GenBank/DDBJ databases">
        <title>Tropical sea cucumber genome reveals ecological adaptation and Cuvierian tubules defense mechanism.</title>
        <authorList>
            <person name="Chen T."/>
        </authorList>
    </citation>
    <scope>NUCLEOTIDE SEQUENCE</scope>
    <source>
        <strain evidence="11">Nanhai2018</strain>
        <tissue evidence="11">Muscle</tissue>
    </source>
</reference>
<proteinExistence type="predicted"/>
<dbReference type="PANTHER" id="PTHR24228:SF72">
    <property type="entry name" value="G-PROTEIN COUPLED RECEPTORS FAMILY 1 PROFILE DOMAIN-CONTAINING PROTEIN"/>
    <property type="match status" value="1"/>
</dbReference>
<sequence>MEAGFNDTFSDEGLSPSTPWSKEFVFESSNQRLIAAIVTCLVTVIGIPGNSMVILAVMLSKKLQNRTNVFVVNLACADMLTCSVLPFQAVALLSETWPLSTELCGAVAILMWLGLGSAVMNLALIAFTRYSIITKSRAFTDRMFTNNRICLLVCGAWLIPPVFILIPPAFGVGAVAYSHRYKLCTADSTNPMSDIYAYISLLVELPCLVVIIVCYFNIYRFVRKAGFNLTQSKRFTIANGLQNWGKTPQISTEVAVFHRQVKVTKKLFIIVCTYIICVMPFGLACAIPAPIYPIIPWAYLLLFLNLCLNPIIYGIKHPQFKEVFWPIITCSWKNIPEPSSLIASFSNIAT</sequence>
<feature type="transmembrane region" description="Helical" evidence="9">
    <location>
        <begin position="105"/>
        <end position="128"/>
    </location>
</feature>